<organism evidence="1">
    <name type="scientific">Arundo donax</name>
    <name type="common">Giant reed</name>
    <name type="synonym">Donax arundinaceus</name>
    <dbReference type="NCBI Taxonomy" id="35708"/>
    <lineage>
        <taxon>Eukaryota</taxon>
        <taxon>Viridiplantae</taxon>
        <taxon>Streptophyta</taxon>
        <taxon>Embryophyta</taxon>
        <taxon>Tracheophyta</taxon>
        <taxon>Spermatophyta</taxon>
        <taxon>Magnoliopsida</taxon>
        <taxon>Liliopsida</taxon>
        <taxon>Poales</taxon>
        <taxon>Poaceae</taxon>
        <taxon>PACMAD clade</taxon>
        <taxon>Arundinoideae</taxon>
        <taxon>Arundineae</taxon>
        <taxon>Arundo</taxon>
    </lineage>
</organism>
<reference evidence="1" key="1">
    <citation type="submission" date="2014-09" db="EMBL/GenBank/DDBJ databases">
        <authorList>
            <person name="Magalhaes I.L.F."/>
            <person name="Oliveira U."/>
            <person name="Santos F.R."/>
            <person name="Vidigal T.H.D.A."/>
            <person name="Brescovit A.D."/>
            <person name="Santos A.J."/>
        </authorList>
    </citation>
    <scope>NUCLEOTIDE SEQUENCE</scope>
    <source>
        <tissue evidence="1">Shoot tissue taken approximately 20 cm above the soil surface</tissue>
    </source>
</reference>
<accession>A0A0A8YJI8</accession>
<proteinExistence type="predicted"/>
<dbReference type="AlphaFoldDB" id="A0A0A8YJI8"/>
<protein>
    <submittedName>
        <fullName evidence="1">Uncharacterized protein</fullName>
    </submittedName>
</protein>
<sequence>MSTEMHDAAEYITSMRMHYKTTNRRYIIAKDQGLPKCRMTGELCYHLVQPYLS</sequence>
<dbReference type="EMBL" id="GBRH01271156">
    <property type="protein sequence ID" value="JAD26739.1"/>
    <property type="molecule type" value="Transcribed_RNA"/>
</dbReference>
<evidence type="ECO:0000313" key="1">
    <source>
        <dbReference type="EMBL" id="JAD26739.1"/>
    </source>
</evidence>
<name>A0A0A8YJI8_ARUDO</name>
<reference evidence="1" key="2">
    <citation type="journal article" date="2015" name="Data Brief">
        <title>Shoot transcriptome of the giant reed, Arundo donax.</title>
        <authorList>
            <person name="Barrero R.A."/>
            <person name="Guerrero F.D."/>
            <person name="Moolhuijzen P."/>
            <person name="Goolsby J.A."/>
            <person name="Tidwell J."/>
            <person name="Bellgard S.E."/>
            <person name="Bellgard M.I."/>
        </authorList>
    </citation>
    <scope>NUCLEOTIDE SEQUENCE</scope>
    <source>
        <tissue evidence="1">Shoot tissue taken approximately 20 cm above the soil surface</tissue>
    </source>
</reference>